<proteinExistence type="predicted"/>
<sequence length="141" mass="14948">MPTILIRIASAAVAISVIALLLVAASLEPHAGGLGTHQALGLPPCSTRILFGIRCPMCGMTTSWAHFVRAEFPSAVMANLAGTILAVFAIAVALLSMQVSWRGTLPTPDRTRQFTLGLVTVITIAITEWGLRLSPAGDWIW</sequence>
<keyword evidence="1" id="KW-0812">Transmembrane</keyword>
<keyword evidence="1" id="KW-0472">Membrane</keyword>
<reference evidence="2 3" key="1">
    <citation type="submission" date="2023-06" db="EMBL/GenBank/DDBJ databases">
        <title>Roseiconus lacunae JC819 isolated from Gulf of Mannar region, Tamil Nadu.</title>
        <authorList>
            <person name="Pk S."/>
            <person name="Ch S."/>
            <person name="Ch V.R."/>
        </authorList>
    </citation>
    <scope>NUCLEOTIDE SEQUENCE [LARGE SCALE GENOMIC DNA]</scope>
    <source>
        <strain evidence="2 3">JC819</strain>
    </source>
</reference>
<evidence type="ECO:0000313" key="2">
    <source>
        <dbReference type="EMBL" id="MDM4016614.1"/>
    </source>
</evidence>
<name>A0ABT7PJE9_9BACT</name>
<protein>
    <submittedName>
        <fullName evidence="2">DUF2752 domain-containing protein</fullName>
    </submittedName>
</protein>
<feature type="transmembrane region" description="Helical" evidence="1">
    <location>
        <begin position="113"/>
        <end position="131"/>
    </location>
</feature>
<organism evidence="2 3">
    <name type="scientific">Roseiconus lacunae</name>
    <dbReference type="NCBI Taxonomy" id="2605694"/>
    <lineage>
        <taxon>Bacteria</taxon>
        <taxon>Pseudomonadati</taxon>
        <taxon>Planctomycetota</taxon>
        <taxon>Planctomycetia</taxon>
        <taxon>Pirellulales</taxon>
        <taxon>Pirellulaceae</taxon>
        <taxon>Roseiconus</taxon>
    </lineage>
</organism>
<evidence type="ECO:0000313" key="3">
    <source>
        <dbReference type="Proteomes" id="UP001239462"/>
    </source>
</evidence>
<gene>
    <name evidence="2" type="ORF">QTN89_14305</name>
</gene>
<evidence type="ECO:0000256" key="1">
    <source>
        <dbReference type="SAM" id="Phobius"/>
    </source>
</evidence>
<dbReference type="InterPro" id="IPR021215">
    <property type="entry name" value="DUF2752"/>
</dbReference>
<feature type="transmembrane region" description="Helical" evidence="1">
    <location>
        <begin position="80"/>
        <end position="101"/>
    </location>
</feature>
<keyword evidence="3" id="KW-1185">Reference proteome</keyword>
<keyword evidence="1" id="KW-1133">Transmembrane helix</keyword>
<dbReference type="EMBL" id="JASZZN010000009">
    <property type="protein sequence ID" value="MDM4016614.1"/>
    <property type="molecule type" value="Genomic_DNA"/>
</dbReference>
<comment type="caution">
    <text evidence="2">The sequence shown here is derived from an EMBL/GenBank/DDBJ whole genome shotgun (WGS) entry which is preliminary data.</text>
</comment>
<dbReference type="RefSeq" id="WP_289164261.1">
    <property type="nucleotide sequence ID" value="NZ_JASZZN010000009.1"/>
</dbReference>
<dbReference type="Proteomes" id="UP001239462">
    <property type="component" value="Unassembled WGS sequence"/>
</dbReference>
<dbReference type="Pfam" id="PF10825">
    <property type="entry name" value="DUF2752"/>
    <property type="match status" value="1"/>
</dbReference>
<accession>A0ABT7PJE9</accession>